<gene>
    <name evidence="1" type="ORF">QYF61_017962</name>
</gene>
<dbReference type="AlphaFoldDB" id="A0AAN7RTK9"/>
<sequence>MYWLVSSGLRVLCPFEALLFPPFSSILGPVRFNIFVNDLDAGVECTISKFADDTRLGGAVESLLRDERPCEGI</sequence>
<evidence type="ECO:0000313" key="1">
    <source>
        <dbReference type="EMBL" id="KAK4816572.1"/>
    </source>
</evidence>
<evidence type="ECO:0008006" key="3">
    <source>
        <dbReference type="Google" id="ProtNLM"/>
    </source>
</evidence>
<organism evidence="1 2">
    <name type="scientific">Mycteria americana</name>
    <name type="common">Wood stork</name>
    <dbReference type="NCBI Taxonomy" id="33587"/>
    <lineage>
        <taxon>Eukaryota</taxon>
        <taxon>Metazoa</taxon>
        <taxon>Chordata</taxon>
        <taxon>Craniata</taxon>
        <taxon>Vertebrata</taxon>
        <taxon>Euteleostomi</taxon>
        <taxon>Archelosauria</taxon>
        <taxon>Archosauria</taxon>
        <taxon>Dinosauria</taxon>
        <taxon>Saurischia</taxon>
        <taxon>Theropoda</taxon>
        <taxon>Coelurosauria</taxon>
        <taxon>Aves</taxon>
        <taxon>Neognathae</taxon>
        <taxon>Neoaves</taxon>
        <taxon>Aequornithes</taxon>
        <taxon>Ciconiiformes</taxon>
        <taxon>Ciconiidae</taxon>
        <taxon>Mycteria</taxon>
    </lineage>
</organism>
<accession>A0AAN7RTK9</accession>
<evidence type="ECO:0000313" key="2">
    <source>
        <dbReference type="Proteomes" id="UP001333110"/>
    </source>
</evidence>
<dbReference type="EMBL" id="JAUNZN010000009">
    <property type="protein sequence ID" value="KAK4816572.1"/>
    <property type="molecule type" value="Genomic_DNA"/>
</dbReference>
<comment type="caution">
    <text evidence="1">The sequence shown here is derived from an EMBL/GenBank/DDBJ whole genome shotgun (WGS) entry which is preliminary data.</text>
</comment>
<keyword evidence="2" id="KW-1185">Reference proteome</keyword>
<name>A0AAN7RTK9_MYCAM</name>
<reference evidence="1 2" key="1">
    <citation type="journal article" date="2023" name="J. Hered.">
        <title>Chromosome-level genome of the wood stork (Mycteria americana) provides insight into avian chromosome evolution.</title>
        <authorList>
            <person name="Flamio R. Jr."/>
            <person name="Ramstad K.M."/>
        </authorList>
    </citation>
    <scope>NUCLEOTIDE SEQUENCE [LARGE SCALE GENOMIC DNA]</scope>
    <source>
        <strain evidence="1">JAX WOST 10</strain>
    </source>
</reference>
<protein>
    <recommendedName>
        <fullName evidence="3">Rna-directed dna polymerase from mobile element jockey-like</fullName>
    </recommendedName>
</protein>
<dbReference type="Proteomes" id="UP001333110">
    <property type="component" value="Unassembled WGS sequence"/>
</dbReference>
<proteinExistence type="predicted"/>